<dbReference type="SUPFAM" id="SSF50156">
    <property type="entry name" value="PDZ domain-like"/>
    <property type="match status" value="1"/>
</dbReference>
<dbReference type="FunFam" id="2.30.42.10:FF:000001">
    <property type="entry name" value="Disks large homolog 1 isoform 2"/>
    <property type="match status" value="1"/>
</dbReference>
<dbReference type="PROSITE" id="PS50106">
    <property type="entry name" value="PDZ"/>
    <property type="match status" value="1"/>
</dbReference>
<dbReference type="FunFam" id="3.40.50.300:FF:001402">
    <property type="entry name" value="Discs, large homolog 3 (Drosophila)"/>
    <property type="match status" value="1"/>
</dbReference>
<dbReference type="SMART" id="SM00326">
    <property type="entry name" value="SH3"/>
    <property type="match status" value="1"/>
</dbReference>
<dbReference type="GO" id="GO:0007268">
    <property type="term" value="P:chemical synaptic transmission"/>
    <property type="evidence" value="ECO:0007669"/>
    <property type="project" value="TreeGrafter"/>
</dbReference>
<feature type="domain" description="SH3" evidence="7">
    <location>
        <begin position="146"/>
        <end position="216"/>
    </location>
</feature>
<reference evidence="10" key="2">
    <citation type="submission" date="2021-08" db="EMBL/GenBank/DDBJ databases">
        <authorList>
            <person name="Eriksson T."/>
        </authorList>
    </citation>
    <scope>NUCLEOTIDE SEQUENCE</scope>
    <source>
        <strain evidence="10">Stoneville</strain>
        <tissue evidence="10">Whole head</tissue>
    </source>
</reference>
<dbReference type="EMBL" id="JABDTM020018848">
    <property type="protein sequence ID" value="KAH0817769.1"/>
    <property type="molecule type" value="Genomic_DNA"/>
</dbReference>
<dbReference type="Pfam" id="PF00595">
    <property type="entry name" value="PDZ"/>
    <property type="match status" value="1"/>
</dbReference>
<dbReference type="InterPro" id="IPR027417">
    <property type="entry name" value="P-loop_NTPase"/>
</dbReference>
<feature type="region of interest" description="Disordered" evidence="6">
    <location>
        <begin position="210"/>
        <end position="236"/>
    </location>
</feature>
<evidence type="ECO:0000256" key="1">
    <source>
        <dbReference type="ARBA" id="ARBA00004370"/>
    </source>
</evidence>
<evidence type="ECO:0000313" key="11">
    <source>
        <dbReference type="Proteomes" id="UP000719412"/>
    </source>
</evidence>
<dbReference type="GO" id="GO:0043113">
    <property type="term" value="P:receptor clustering"/>
    <property type="evidence" value="ECO:0007669"/>
    <property type="project" value="TreeGrafter"/>
</dbReference>
<dbReference type="CDD" id="cd11861">
    <property type="entry name" value="SH3_DLG-like"/>
    <property type="match status" value="1"/>
</dbReference>
<evidence type="ECO:0000256" key="2">
    <source>
        <dbReference type="ARBA" id="ARBA00022443"/>
    </source>
</evidence>
<evidence type="ECO:0000259" key="8">
    <source>
        <dbReference type="PROSITE" id="PS50052"/>
    </source>
</evidence>
<dbReference type="GO" id="GO:0019901">
    <property type="term" value="F:protein kinase binding"/>
    <property type="evidence" value="ECO:0007669"/>
    <property type="project" value="TreeGrafter"/>
</dbReference>
<keyword evidence="3" id="KW-0677">Repeat</keyword>
<dbReference type="InterPro" id="IPR001478">
    <property type="entry name" value="PDZ"/>
</dbReference>
<dbReference type="GO" id="GO:0099072">
    <property type="term" value="P:regulation of postsynaptic membrane neurotransmitter receptor levels"/>
    <property type="evidence" value="ECO:0007669"/>
    <property type="project" value="TreeGrafter"/>
</dbReference>
<feature type="domain" description="Guanylate kinase-like" evidence="8">
    <location>
        <begin position="303"/>
        <end position="478"/>
    </location>
</feature>
<dbReference type="SUPFAM" id="SSF52540">
    <property type="entry name" value="P-loop containing nucleoside triphosphate hydrolases"/>
    <property type="match status" value="1"/>
</dbReference>
<accession>A0A8J6HN99</accession>
<dbReference type="PANTHER" id="PTHR23119:SF51">
    <property type="entry name" value="DISKS LARGE 1 TUMOR SUPPRESSOR PROTEIN"/>
    <property type="match status" value="1"/>
</dbReference>
<dbReference type="GO" id="GO:0031594">
    <property type="term" value="C:neuromuscular junction"/>
    <property type="evidence" value="ECO:0007669"/>
    <property type="project" value="TreeGrafter"/>
</dbReference>
<organism evidence="10 11">
    <name type="scientific">Tenebrio molitor</name>
    <name type="common">Yellow mealworm beetle</name>
    <dbReference type="NCBI Taxonomy" id="7067"/>
    <lineage>
        <taxon>Eukaryota</taxon>
        <taxon>Metazoa</taxon>
        <taxon>Ecdysozoa</taxon>
        <taxon>Arthropoda</taxon>
        <taxon>Hexapoda</taxon>
        <taxon>Insecta</taxon>
        <taxon>Pterygota</taxon>
        <taxon>Neoptera</taxon>
        <taxon>Endopterygota</taxon>
        <taxon>Coleoptera</taxon>
        <taxon>Polyphaga</taxon>
        <taxon>Cucujiformia</taxon>
        <taxon>Tenebrionidae</taxon>
        <taxon>Tenebrio</taxon>
    </lineage>
</organism>
<keyword evidence="4" id="KW-0472">Membrane</keyword>
<name>A0A8J6HN99_TENMO</name>
<dbReference type="PANTHER" id="PTHR23119">
    <property type="entry name" value="DISCS LARGE"/>
    <property type="match status" value="1"/>
</dbReference>
<comment type="subcellular location">
    <subcellularLocation>
        <location evidence="1">Membrane</location>
    </subcellularLocation>
</comment>
<dbReference type="CDD" id="cd00071">
    <property type="entry name" value="GMPK"/>
    <property type="match status" value="1"/>
</dbReference>
<dbReference type="InterPro" id="IPR036034">
    <property type="entry name" value="PDZ_sf"/>
</dbReference>
<dbReference type="Pfam" id="PF00018">
    <property type="entry name" value="SH3_1"/>
    <property type="match status" value="1"/>
</dbReference>
<evidence type="ECO:0000256" key="3">
    <source>
        <dbReference type="ARBA" id="ARBA00022737"/>
    </source>
</evidence>
<evidence type="ECO:0000313" key="10">
    <source>
        <dbReference type="EMBL" id="KAH0817769.1"/>
    </source>
</evidence>
<dbReference type="FunFam" id="3.30.63.10:FF:000001">
    <property type="entry name" value="Disks large homolog 1 isoform 2"/>
    <property type="match status" value="1"/>
</dbReference>
<evidence type="ECO:0000256" key="4">
    <source>
        <dbReference type="ARBA" id="ARBA00023136"/>
    </source>
</evidence>
<dbReference type="PROSITE" id="PS50052">
    <property type="entry name" value="GUANYLATE_KINASE_2"/>
    <property type="match status" value="1"/>
</dbReference>
<proteinExistence type="predicted"/>
<keyword evidence="11" id="KW-1185">Reference proteome</keyword>
<evidence type="ECO:0000256" key="6">
    <source>
        <dbReference type="SAM" id="MobiDB-lite"/>
    </source>
</evidence>
<dbReference type="Gene3D" id="3.40.50.300">
    <property type="entry name" value="P-loop containing nucleotide triphosphate hydrolases"/>
    <property type="match status" value="1"/>
</dbReference>
<dbReference type="InterPro" id="IPR050614">
    <property type="entry name" value="Synaptic_Scaffolding_LAP-MAGUK"/>
</dbReference>
<dbReference type="AlphaFoldDB" id="A0A8J6HN99"/>
<dbReference type="InterPro" id="IPR008144">
    <property type="entry name" value="Guanylate_kin-like_dom"/>
</dbReference>
<dbReference type="InterPro" id="IPR008145">
    <property type="entry name" value="GK/Ca_channel_bsu"/>
</dbReference>
<comment type="caution">
    <text evidence="10">The sequence shown here is derived from an EMBL/GenBank/DDBJ whole genome shotgun (WGS) entry which is preliminary data.</text>
</comment>
<dbReference type="GO" id="GO:0097120">
    <property type="term" value="P:receptor localization to synapse"/>
    <property type="evidence" value="ECO:0007669"/>
    <property type="project" value="TreeGrafter"/>
</dbReference>
<dbReference type="InterPro" id="IPR001452">
    <property type="entry name" value="SH3_domain"/>
</dbReference>
<evidence type="ECO:0000259" key="7">
    <source>
        <dbReference type="PROSITE" id="PS50002"/>
    </source>
</evidence>
<dbReference type="SMART" id="SM00228">
    <property type="entry name" value="PDZ"/>
    <property type="match status" value="1"/>
</dbReference>
<dbReference type="GO" id="GO:0098839">
    <property type="term" value="C:postsynaptic density membrane"/>
    <property type="evidence" value="ECO:0007669"/>
    <property type="project" value="TreeGrafter"/>
</dbReference>
<sequence>MDMAEVTVLNICKTTLCSVSLRVLLRSEVRTVILQKGGSGLGFNIVGGEDGEGIFISFILAGGPADLSGELRRGDQILSVNGINLRNATHEEAAQALKARGTNQTVTIVVQYRPEEYNRFEAKIHDLKQQISHPVTGGTLLRTSQKRSLYVRALFDYDPMKDDGLPSRGLAFHYGDILHVTNASDDEWWQARRVLNTGDEQGMGIVPSKRRWERKQRARDRSVKFQGHMPNILEKQSTLDRKKKNFSFSRKFPFMKSKDDKSEDGSDQEPFMLCYTQEDANTEGNEENVLSYEPVQQMQITYTRPVIILGPLKDRINDDLISEFPEKFGSCVPHTTRPKREYEVDGRDYHFVSSREQMEKDIQNHLFIEAGQYNDNLYGTSVASVREVADKGKHCILDVSGNAIKRLQVAQLFPIAIFIKPKSVESIIEMNKRMTEEQAKKTFERSLKMEQEFGEYFTAVVQGDTPEDIYEQVKEVIKEQSGPTIWVPTKEKL</sequence>
<dbReference type="PROSITE" id="PS00856">
    <property type="entry name" value="GUANYLATE_KINASE_1"/>
    <property type="match status" value="1"/>
</dbReference>
<reference evidence="10" key="1">
    <citation type="journal article" date="2020" name="J Insects Food Feed">
        <title>The yellow mealworm (Tenebrio molitor) genome: a resource for the emerging insects as food and feed industry.</title>
        <authorList>
            <person name="Eriksson T."/>
            <person name="Andere A."/>
            <person name="Kelstrup H."/>
            <person name="Emery V."/>
            <person name="Picard C."/>
        </authorList>
    </citation>
    <scope>NUCLEOTIDE SEQUENCE</scope>
    <source>
        <strain evidence="10">Stoneville</strain>
        <tissue evidence="10">Whole head</tissue>
    </source>
</reference>
<evidence type="ECO:0000259" key="9">
    <source>
        <dbReference type="PROSITE" id="PS50106"/>
    </source>
</evidence>
<dbReference type="GO" id="GO:0016323">
    <property type="term" value="C:basolateral plasma membrane"/>
    <property type="evidence" value="ECO:0007669"/>
    <property type="project" value="TreeGrafter"/>
</dbReference>
<dbReference type="GO" id="GO:0045197">
    <property type="term" value="P:establishment or maintenance of epithelial cell apical/basal polarity"/>
    <property type="evidence" value="ECO:0007669"/>
    <property type="project" value="TreeGrafter"/>
</dbReference>
<dbReference type="InterPro" id="IPR036028">
    <property type="entry name" value="SH3-like_dom_sf"/>
</dbReference>
<dbReference type="InterPro" id="IPR020590">
    <property type="entry name" value="Guanylate_kinase_CS"/>
</dbReference>
<dbReference type="Gene3D" id="2.30.42.10">
    <property type="match status" value="1"/>
</dbReference>
<gene>
    <name evidence="10" type="ORF">GEV33_005021</name>
</gene>
<evidence type="ECO:0000256" key="5">
    <source>
        <dbReference type="PROSITE-ProRule" id="PRU00192"/>
    </source>
</evidence>
<protein>
    <recommendedName>
        <fullName evidence="12">Disks large 1 tumor suppressor protein</fullName>
    </recommendedName>
</protein>
<evidence type="ECO:0008006" key="12">
    <source>
        <dbReference type="Google" id="ProtNLM"/>
    </source>
</evidence>
<dbReference type="Pfam" id="PF00625">
    <property type="entry name" value="Guanylate_kin"/>
    <property type="match status" value="1"/>
</dbReference>
<dbReference type="GO" id="GO:0043005">
    <property type="term" value="C:neuron projection"/>
    <property type="evidence" value="ECO:0007669"/>
    <property type="project" value="TreeGrafter"/>
</dbReference>
<dbReference type="GO" id="GO:0098609">
    <property type="term" value="P:cell-cell adhesion"/>
    <property type="evidence" value="ECO:0007669"/>
    <property type="project" value="TreeGrafter"/>
</dbReference>
<keyword evidence="2 5" id="KW-0728">SH3 domain</keyword>
<feature type="domain" description="PDZ" evidence="9">
    <location>
        <begin position="31"/>
        <end position="112"/>
    </location>
</feature>
<dbReference type="Gene3D" id="2.30.30.40">
    <property type="entry name" value="SH3 Domains"/>
    <property type="match status" value="2"/>
</dbReference>
<dbReference type="CDD" id="cd06795">
    <property type="entry name" value="PDZ3_Dlg1-2-4-like"/>
    <property type="match status" value="1"/>
</dbReference>
<dbReference type="Proteomes" id="UP000719412">
    <property type="component" value="Unassembled WGS sequence"/>
</dbReference>
<dbReference type="SUPFAM" id="SSF50044">
    <property type="entry name" value="SH3-domain"/>
    <property type="match status" value="1"/>
</dbReference>
<dbReference type="PROSITE" id="PS50002">
    <property type="entry name" value="SH3"/>
    <property type="match status" value="1"/>
</dbReference>
<dbReference type="SMART" id="SM00072">
    <property type="entry name" value="GuKc"/>
    <property type="match status" value="1"/>
</dbReference>
<dbReference type="Gene3D" id="3.30.63.10">
    <property type="entry name" value="Guanylate Kinase phosphate binding domain"/>
    <property type="match status" value="1"/>
</dbReference>